<accession>A0ABS1C4H1</accession>
<sequence length="276" mass="31686">MEVLISEDSINRLIIPHLSSGKREGKFKVLKSAIVKAVLFKLKTGCQWRQLPVESFFKAYQLSWQGVYYHFRKWSADGSWRKVWIALLAQHRQLLDLSSVHLDGSHSIAHNGGEAVGYQKRKAANSSNSLFLADNQGLMLSCSSPVSGQHHDLFQIRQLFEELLALLKEAGIETAGLFLNADAGFDSKVFRSACEEQEIEANIPYNARNKALPEQQYYFDELLYKRRIVIEQANAWLDAFKALLIRYEVKALHWLCLHFIAFSVQLIRKLNKIKLY</sequence>
<dbReference type="InterPro" id="IPR025161">
    <property type="entry name" value="IS402-like_dom"/>
</dbReference>
<evidence type="ECO:0000259" key="3">
    <source>
        <dbReference type="Pfam" id="PF13340"/>
    </source>
</evidence>
<evidence type="ECO:0000313" key="5">
    <source>
        <dbReference type="EMBL" id="MBK0404293.1"/>
    </source>
</evidence>
<evidence type="ECO:0000256" key="2">
    <source>
        <dbReference type="ARBA" id="ARBA00022723"/>
    </source>
</evidence>
<dbReference type="PANTHER" id="PTHR30007">
    <property type="entry name" value="PHP DOMAIN PROTEIN"/>
    <property type="match status" value="1"/>
</dbReference>
<comment type="caution">
    <text evidence="5">The sequence shown here is derived from an EMBL/GenBank/DDBJ whole genome shotgun (WGS) entry which is preliminary data.</text>
</comment>
<dbReference type="Pfam" id="PF13340">
    <property type="entry name" value="DUF4096"/>
    <property type="match status" value="1"/>
</dbReference>
<dbReference type="InterPro" id="IPR027806">
    <property type="entry name" value="HARBI1_dom"/>
</dbReference>
<evidence type="ECO:0000259" key="4">
    <source>
        <dbReference type="Pfam" id="PF13359"/>
    </source>
</evidence>
<organism evidence="5 6">
    <name type="scientific">Adhaeribacter terrigena</name>
    <dbReference type="NCBI Taxonomy" id="2793070"/>
    <lineage>
        <taxon>Bacteria</taxon>
        <taxon>Pseudomonadati</taxon>
        <taxon>Bacteroidota</taxon>
        <taxon>Cytophagia</taxon>
        <taxon>Cytophagales</taxon>
        <taxon>Hymenobacteraceae</taxon>
        <taxon>Adhaeribacter</taxon>
    </lineage>
</organism>
<name>A0ABS1C4H1_9BACT</name>
<dbReference type="Proteomes" id="UP000644147">
    <property type="component" value="Unassembled WGS sequence"/>
</dbReference>
<dbReference type="EMBL" id="JAEHFX010000008">
    <property type="protein sequence ID" value="MBK0404293.1"/>
    <property type="molecule type" value="Genomic_DNA"/>
</dbReference>
<dbReference type="RefSeq" id="WP_200507134.1">
    <property type="nucleotide sequence ID" value="NZ_JAEHFX010000008.1"/>
</dbReference>
<dbReference type="Pfam" id="PF13359">
    <property type="entry name" value="DDE_Tnp_4"/>
    <property type="match status" value="1"/>
</dbReference>
<feature type="domain" description="DDE Tnp4" evidence="4">
    <location>
        <begin position="114"/>
        <end position="251"/>
    </location>
</feature>
<dbReference type="PANTHER" id="PTHR30007:SF0">
    <property type="entry name" value="TRANSPOSASE"/>
    <property type="match status" value="1"/>
</dbReference>
<feature type="domain" description="Insertion element IS402-like" evidence="3">
    <location>
        <begin position="13"/>
        <end position="84"/>
    </location>
</feature>
<protein>
    <submittedName>
        <fullName evidence="5">IS5 family transposase</fullName>
    </submittedName>
</protein>
<gene>
    <name evidence="5" type="ORF">I5M27_14950</name>
</gene>
<dbReference type="NCBIfam" id="NF033580">
    <property type="entry name" value="transpos_IS5_3"/>
    <property type="match status" value="1"/>
</dbReference>
<keyword evidence="2" id="KW-0479">Metal-binding</keyword>
<reference evidence="5 6" key="1">
    <citation type="submission" date="2020-12" db="EMBL/GenBank/DDBJ databases">
        <title>Bacterial novel species Adhaeribacter sp. BT258 isolated from soil.</title>
        <authorList>
            <person name="Jung H.-Y."/>
        </authorList>
    </citation>
    <scope>NUCLEOTIDE SEQUENCE [LARGE SCALE GENOMIC DNA]</scope>
    <source>
        <strain evidence="5 6">BT258</strain>
    </source>
</reference>
<keyword evidence="6" id="KW-1185">Reference proteome</keyword>
<proteinExistence type="predicted"/>
<evidence type="ECO:0000256" key="1">
    <source>
        <dbReference type="ARBA" id="ARBA00001968"/>
    </source>
</evidence>
<evidence type="ECO:0000313" key="6">
    <source>
        <dbReference type="Proteomes" id="UP000644147"/>
    </source>
</evidence>
<comment type="cofactor">
    <cofactor evidence="1">
        <name>a divalent metal cation</name>
        <dbReference type="ChEBI" id="CHEBI:60240"/>
    </cofactor>
</comment>